<evidence type="ECO:0000256" key="2">
    <source>
        <dbReference type="SAM" id="SignalP"/>
    </source>
</evidence>
<feature type="signal peptide" evidence="2">
    <location>
        <begin position="1"/>
        <end position="29"/>
    </location>
</feature>
<evidence type="ECO:0000313" key="4">
    <source>
        <dbReference type="Proteomes" id="UP000660668"/>
    </source>
</evidence>
<proteinExistence type="predicted"/>
<evidence type="ECO:0000313" key="3">
    <source>
        <dbReference type="EMBL" id="MBF4767101.1"/>
    </source>
</evidence>
<name>A0A930VK37_9ACTN</name>
<feature type="region of interest" description="Disordered" evidence="1">
    <location>
        <begin position="327"/>
        <end position="381"/>
    </location>
</feature>
<evidence type="ECO:0000256" key="1">
    <source>
        <dbReference type="SAM" id="MobiDB-lite"/>
    </source>
</evidence>
<dbReference type="Proteomes" id="UP000660668">
    <property type="component" value="Unassembled WGS sequence"/>
</dbReference>
<feature type="chain" id="PRO_5037803901" evidence="2">
    <location>
        <begin position="30"/>
        <end position="381"/>
    </location>
</feature>
<protein>
    <submittedName>
        <fullName evidence="3">Uncharacterized protein</fullName>
    </submittedName>
</protein>
<dbReference type="AlphaFoldDB" id="A0A930VK37"/>
<keyword evidence="4" id="KW-1185">Reference proteome</keyword>
<dbReference type="EMBL" id="JADKPO010000005">
    <property type="protein sequence ID" value="MBF4767101.1"/>
    <property type="molecule type" value="Genomic_DNA"/>
</dbReference>
<keyword evidence="2" id="KW-0732">Signal</keyword>
<feature type="compositionally biased region" description="Basic and acidic residues" evidence="1">
    <location>
        <begin position="336"/>
        <end position="345"/>
    </location>
</feature>
<gene>
    <name evidence="3" type="ORF">ISU10_04905</name>
</gene>
<organism evidence="3 4">
    <name type="scientific">Nocardioides agariphilus</name>
    <dbReference type="NCBI Taxonomy" id="433664"/>
    <lineage>
        <taxon>Bacteria</taxon>
        <taxon>Bacillati</taxon>
        <taxon>Actinomycetota</taxon>
        <taxon>Actinomycetes</taxon>
        <taxon>Propionibacteriales</taxon>
        <taxon>Nocardioidaceae</taxon>
        <taxon>Nocardioides</taxon>
    </lineage>
</organism>
<dbReference type="RefSeq" id="WP_194695261.1">
    <property type="nucleotide sequence ID" value="NZ_JADKPO010000005.1"/>
</dbReference>
<reference evidence="3" key="1">
    <citation type="submission" date="2020-11" db="EMBL/GenBank/DDBJ databases">
        <title>Nocardioides cynanchi sp. nov., isolated from soil of rhizosphere of Cynanchum wilfordii.</title>
        <authorList>
            <person name="Lee J.-S."/>
            <person name="Suh M.K."/>
            <person name="Kim J.-S."/>
        </authorList>
    </citation>
    <scope>NUCLEOTIDE SEQUENCE</scope>
    <source>
        <strain evidence="3">KCTC 19276</strain>
    </source>
</reference>
<sequence>MTQQRPRGALLIAVACVLAILGASAGAFAYYRDLTTVPTPSSARWFSDGPHWTVSTADGKTQALTSQVSTTGTEPLATLGLSANNAVIAEMDDHRESLMWTTVTALLFPNGNHLTLPEVYVASDDGVTQMVGFAGVLLPAVFEPGLPVLPAEADRGDTWSERGIATWHSQRMASYRLDASIEAVGAGGCVDVRTRLRLTMTKVGASIGGTDSDDTSTSTYCPGRWLTAVDGDLDSQSVTVQVAERTLAGFTAPVVADLDASPEVETVLFPRAFGSSASADLLVLPEAGVVVDADEDSSSVSGYIMDAAYPTPQWTVLGRGPFLANPVGADRHHRRDGGEGEDRARHGAAPVANGGVDPDPLRPRPAGGARGAHSSRGGALA</sequence>
<feature type="compositionally biased region" description="Low complexity" evidence="1">
    <location>
        <begin position="364"/>
        <end position="381"/>
    </location>
</feature>
<accession>A0A930VK37</accession>
<comment type="caution">
    <text evidence="3">The sequence shown here is derived from an EMBL/GenBank/DDBJ whole genome shotgun (WGS) entry which is preliminary data.</text>
</comment>